<dbReference type="Proteomes" id="UP000277424">
    <property type="component" value="Unassembled WGS sequence"/>
</dbReference>
<feature type="transmembrane region" description="Helical" evidence="2">
    <location>
        <begin position="68"/>
        <end position="89"/>
    </location>
</feature>
<evidence type="ECO:0000313" key="4">
    <source>
        <dbReference type="EMBL" id="RKQ73392.1"/>
    </source>
</evidence>
<keyword evidence="2" id="KW-0812">Transmembrane</keyword>
<evidence type="ECO:0000259" key="3">
    <source>
        <dbReference type="Pfam" id="PF00892"/>
    </source>
</evidence>
<evidence type="ECO:0000256" key="1">
    <source>
        <dbReference type="SAM" id="MobiDB-lite"/>
    </source>
</evidence>
<evidence type="ECO:0000256" key="2">
    <source>
        <dbReference type="SAM" id="Phobius"/>
    </source>
</evidence>
<dbReference type="EMBL" id="RBIG01000001">
    <property type="protein sequence ID" value="RKQ73392.1"/>
    <property type="molecule type" value="Genomic_DNA"/>
</dbReference>
<dbReference type="SUPFAM" id="SSF103481">
    <property type="entry name" value="Multidrug resistance efflux transporter EmrE"/>
    <property type="match status" value="2"/>
</dbReference>
<organism evidence="4 5">
    <name type="scientific">Oceanibaculum indicum</name>
    <dbReference type="NCBI Taxonomy" id="526216"/>
    <lineage>
        <taxon>Bacteria</taxon>
        <taxon>Pseudomonadati</taxon>
        <taxon>Pseudomonadota</taxon>
        <taxon>Alphaproteobacteria</taxon>
        <taxon>Rhodospirillales</taxon>
        <taxon>Oceanibaculaceae</taxon>
        <taxon>Oceanibaculum</taxon>
    </lineage>
</organism>
<dbReference type="Pfam" id="PF00892">
    <property type="entry name" value="EamA"/>
    <property type="match status" value="1"/>
</dbReference>
<feature type="transmembrane region" description="Helical" evidence="2">
    <location>
        <begin position="238"/>
        <end position="260"/>
    </location>
</feature>
<keyword evidence="2" id="KW-0472">Membrane</keyword>
<proteinExistence type="predicted"/>
<name>A0A420WRB8_9PROT</name>
<comment type="caution">
    <text evidence="4">The sequence shown here is derived from an EMBL/GenBank/DDBJ whole genome shotgun (WGS) entry which is preliminary data.</text>
</comment>
<feature type="transmembrane region" description="Helical" evidence="2">
    <location>
        <begin position="267"/>
        <end position="287"/>
    </location>
</feature>
<dbReference type="PANTHER" id="PTHR22911:SF135">
    <property type="entry name" value="BLR4310 PROTEIN"/>
    <property type="match status" value="1"/>
</dbReference>
<dbReference type="InterPro" id="IPR037185">
    <property type="entry name" value="EmrE-like"/>
</dbReference>
<keyword evidence="2" id="KW-1133">Transmembrane helix</keyword>
<feature type="transmembrane region" description="Helical" evidence="2">
    <location>
        <begin position="126"/>
        <end position="145"/>
    </location>
</feature>
<gene>
    <name evidence="4" type="ORF">BCL74_1180</name>
</gene>
<dbReference type="PANTHER" id="PTHR22911">
    <property type="entry name" value="ACYL-MALONYL CONDENSING ENZYME-RELATED"/>
    <property type="match status" value="1"/>
</dbReference>
<feature type="domain" description="EamA" evidence="3">
    <location>
        <begin position="36"/>
        <end position="168"/>
    </location>
</feature>
<accession>A0A420WRB8</accession>
<dbReference type="InterPro" id="IPR000620">
    <property type="entry name" value="EamA_dom"/>
</dbReference>
<protein>
    <submittedName>
        <fullName evidence="4">Drug/metabolite transporter (DMT)-like permease</fullName>
    </submittedName>
</protein>
<dbReference type="RefSeq" id="WP_008944301.1">
    <property type="nucleotide sequence ID" value="NZ_RBIG01000001.1"/>
</dbReference>
<feature type="transmembrane region" description="Helical" evidence="2">
    <location>
        <begin position="154"/>
        <end position="172"/>
    </location>
</feature>
<sequence length="320" mass="34406">MPDRDDRPSAIPLPSSPTAQSAPPVRPVSVSTAPGKGIGLTVGGTAIITFNDAIMKWLSAFLPVGEALFVRGGFAIPFICLLACLTGGWRTLRVGRWKAQLLRGSLVVAGSYFFFYSVKYLPLADVVAIGFAGPLFTTALAPFFLGERVGWRRWSAVLIGFGGVLLMVRPQAAFTGELGWIVLLPLCGACTGAVRDIVTRKLMATETTSGTLLVTTFCVTLSGLATWPLGWVPLDSQLTLLLAATSILLASAHFLLITAYRFAEAALIAPFRFINLLWAAIFGYLFWGDVPNATMLAGAAVVIGSNLFIWHRETRLAKRR</sequence>
<dbReference type="OrthoDB" id="9812899at2"/>
<reference evidence="4 5" key="1">
    <citation type="submission" date="2018-10" db="EMBL/GenBank/DDBJ databases">
        <title>Comparative analysis of microorganisms from saline springs in Andes Mountain Range, Colombia.</title>
        <authorList>
            <person name="Rubin E."/>
        </authorList>
    </citation>
    <scope>NUCLEOTIDE SEQUENCE [LARGE SCALE GENOMIC DNA]</scope>
    <source>
        <strain evidence="4 5">USBA 36</strain>
    </source>
</reference>
<feature type="region of interest" description="Disordered" evidence="1">
    <location>
        <begin position="1"/>
        <end position="30"/>
    </location>
</feature>
<feature type="transmembrane region" description="Helical" evidence="2">
    <location>
        <begin position="178"/>
        <end position="198"/>
    </location>
</feature>
<feature type="transmembrane region" description="Helical" evidence="2">
    <location>
        <begin position="101"/>
        <end position="120"/>
    </location>
</feature>
<feature type="transmembrane region" description="Helical" evidence="2">
    <location>
        <begin position="293"/>
        <end position="310"/>
    </location>
</feature>
<dbReference type="GO" id="GO:0016020">
    <property type="term" value="C:membrane"/>
    <property type="evidence" value="ECO:0007669"/>
    <property type="project" value="InterPro"/>
</dbReference>
<feature type="transmembrane region" description="Helical" evidence="2">
    <location>
        <begin position="210"/>
        <end position="232"/>
    </location>
</feature>
<evidence type="ECO:0000313" key="5">
    <source>
        <dbReference type="Proteomes" id="UP000277424"/>
    </source>
</evidence>
<dbReference type="AlphaFoldDB" id="A0A420WRB8"/>